<dbReference type="InterPro" id="IPR052119">
    <property type="entry name" value="ElonginBC-PRC2_ViralRestrict"/>
</dbReference>
<dbReference type="GO" id="GO:0032184">
    <property type="term" value="F:SUMO polymer binding"/>
    <property type="evidence" value="ECO:0007669"/>
    <property type="project" value="TreeGrafter"/>
</dbReference>
<evidence type="ECO:0008006" key="4">
    <source>
        <dbReference type="Google" id="ProtNLM"/>
    </source>
</evidence>
<proteinExistence type="predicted"/>
<keyword evidence="3" id="KW-1185">Reference proteome</keyword>
<reference evidence="2" key="1">
    <citation type="submission" date="2022-03" db="EMBL/GenBank/DDBJ databases">
        <authorList>
            <person name="Alioto T."/>
            <person name="Alioto T."/>
            <person name="Gomez Garrido J."/>
        </authorList>
    </citation>
    <scope>NUCLEOTIDE SEQUENCE</scope>
</reference>
<dbReference type="PANTHER" id="PTHR23187">
    <property type="entry name" value="FLJ44216 PROTEIN-RELATED"/>
    <property type="match status" value="1"/>
</dbReference>
<gene>
    <name evidence="2" type="ORF">PECUL_23A056839</name>
</gene>
<name>A0AAD1W1B7_PELCU</name>
<dbReference type="EMBL" id="OW240914">
    <property type="protein sequence ID" value="CAH2277292.1"/>
    <property type="molecule type" value="Genomic_DNA"/>
</dbReference>
<sequence length="697" mass="78878">MSGISACLQCHATWVHFITMGQGESAMEDNTMTFLSDVSDFESSAGSDVDQGDLPAPHRGQHSSGHPLPGHDSSTPSRMLPTQDIIDLTNICSGNEETESESDTSIIDLTGIDDSVESFSRSSPPYIKNFISPQWIKPESKFINSDLPEDRLSISDSSEEACWSCPNLSPGVKSFICEDRSNTGSSTTANNSDMGSLENVFGDLFEQNRSSTGKQDDRIIYQVNTHNLLENSSVLHETNTPHPAPSHNDLINPRIAEARSVLDSSSFVLAGSTSSLPAAHVAENQISTFVQETTSRPTTVNKAWLYKLRYYKPPVHHFLSQQLKQDERGKQPIPSRRMNRVYSTKEESFPQATVHFLSDFVSDNHYPPKDILCHVIRSILLEGEDPGIKCEAYTLLMKVQELHPANIHTVAWDWDLLKEVMKKKERPAYLLFLQYAVQTLHDDFHRSLRRRSLTNCLAKSMLSCDKKFGNIQDVINWLMEAVRNSCDLSPIEENECHSKLDNQREVFLFQRMLSIAVEIDNSPAISSIRIADFTFSYLIDIKTRQQKEIFLNSLESHLLRAKILEFLFTHSCPGLTPPTLSLANILCFIEHFKLIPEQQGSDTDWQRWDEMLHDICLLFFSYQRITSDNLLTRVTERIDDPVSQVSNHQLDLTKKDVETQLCTFERRISDGKKIPPAVLERIQMLKILLSTAIEGQP</sequence>
<dbReference type="PANTHER" id="PTHR23187:SF3">
    <property type="entry name" value="SUMO-INTERACTING MOTIF-CONTAINING PROTEIN 1"/>
    <property type="match status" value="1"/>
</dbReference>
<dbReference type="AlphaFoldDB" id="A0AAD1W1B7"/>
<accession>A0AAD1W1B7</accession>
<evidence type="ECO:0000256" key="1">
    <source>
        <dbReference type="SAM" id="MobiDB-lite"/>
    </source>
</evidence>
<evidence type="ECO:0000313" key="2">
    <source>
        <dbReference type="EMBL" id="CAH2277292.1"/>
    </source>
</evidence>
<organism evidence="2 3">
    <name type="scientific">Pelobates cultripes</name>
    <name type="common">Western spadefoot toad</name>
    <dbReference type="NCBI Taxonomy" id="61616"/>
    <lineage>
        <taxon>Eukaryota</taxon>
        <taxon>Metazoa</taxon>
        <taxon>Chordata</taxon>
        <taxon>Craniata</taxon>
        <taxon>Vertebrata</taxon>
        <taxon>Euteleostomi</taxon>
        <taxon>Amphibia</taxon>
        <taxon>Batrachia</taxon>
        <taxon>Anura</taxon>
        <taxon>Pelobatoidea</taxon>
        <taxon>Pelobatidae</taxon>
        <taxon>Pelobates</taxon>
    </lineage>
</organism>
<protein>
    <recommendedName>
        <fullName evidence="4">SUMO-interacting motif-containing protein 1</fullName>
    </recommendedName>
</protein>
<evidence type="ECO:0000313" key="3">
    <source>
        <dbReference type="Proteomes" id="UP001295444"/>
    </source>
</evidence>
<dbReference type="Proteomes" id="UP001295444">
    <property type="component" value="Chromosome 03"/>
</dbReference>
<feature type="region of interest" description="Disordered" evidence="1">
    <location>
        <begin position="41"/>
        <end position="80"/>
    </location>
</feature>